<proteinExistence type="predicted"/>
<evidence type="ECO:0000313" key="7">
    <source>
        <dbReference type="EMBL" id="KAG0581428.1"/>
    </source>
</evidence>
<dbReference type="PANTHER" id="PTHR31140">
    <property type="entry name" value="B3 DOMAIN-CONTAINING TRANSCRIPTION FACTOR ABI3"/>
    <property type="match status" value="1"/>
</dbReference>
<keyword evidence="2" id="KW-0238">DNA-binding</keyword>
<dbReference type="Proteomes" id="UP000822688">
    <property type="component" value="Chromosome 4"/>
</dbReference>
<dbReference type="InterPro" id="IPR015300">
    <property type="entry name" value="DNA-bd_pseudobarrel_sf"/>
</dbReference>
<comment type="caution">
    <text evidence="7">The sequence shown here is derived from an EMBL/GenBank/DDBJ whole genome shotgun (WGS) entry which is preliminary data.</text>
</comment>
<dbReference type="Pfam" id="PF02362">
    <property type="entry name" value="B3"/>
    <property type="match status" value="1"/>
</dbReference>
<dbReference type="InterPro" id="IPR044800">
    <property type="entry name" value="LEC2-like"/>
</dbReference>
<feature type="domain" description="TF-B3" evidence="6">
    <location>
        <begin position="356"/>
        <end position="476"/>
    </location>
</feature>
<keyword evidence="4" id="KW-0539">Nucleus</keyword>
<dbReference type="Gene3D" id="2.40.330.10">
    <property type="entry name" value="DNA-binding pseudobarrel domain"/>
    <property type="match status" value="1"/>
</dbReference>
<feature type="region of interest" description="Disordered" evidence="5">
    <location>
        <begin position="1"/>
        <end position="63"/>
    </location>
</feature>
<feature type="compositionally biased region" description="Polar residues" evidence="5">
    <location>
        <begin position="327"/>
        <end position="339"/>
    </location>
</feature>
<dbReference type="AlphaFoldDB" id="A0A8T0IFW5"/>
<dbReference type="SMART" id="SM01019">
    <property type="entry name" value="B3"/>
    <property type="match status" value="1"/>
</dbReference>
<dbReference type="PANTHER" id="PTHR31140:SF81">
    <property type="entry name" value="B3 DOMAIN-CONTAINING TRANSCRIPTION FACTOR ABI3"/>
    <property type="match status" value="1"/>
</dbReference>
<evidence type="ECO:0000313" key="8">
    <source>
        <dbReference type="Proteomes" id="UP000822688"/>
    </source>
</evidence>
<dbReference type="InterPro" id="IPR003340">
    <property type="entry name" value="B3_DNA-bd"/>
</dbReference>
<keyword evidence="1" id="KW-0805">Transcription regulation</keyword>
<evidence type="ECO:0000256" key="3">
    <source>
        <dbReference type="ARBA" id="ARBA00023163"/>
    </source>
</evidence>
<name>A0A8T0IFW5_CERPU</name>
<evidence type="ECO:0000256" key="1">
    <source>
        <dbReference type="ARBA" id="ARBA00023015"/>
    </source>
</evidence>
<gene>
    <name evidence="7" type="ORF">KC19_4G250700</name>
</gene>
<dbReference type="CDD" id="cd10017">
    <property type="entry name" value="B3_DNA"/>
    <property type="match status" value="1"/>
</dbReference>
<accession>A0A8T0IFW5</accession>
<sequence>MQAAQQHPPVLPGVPHAKAPVAMENQGSGDFSSQDGSHPSCSSSSSDRNHSTGSGLADGADDSSISLLMDDDVRAMLKKVKVNEGVLNKAIQSLGGGEKGLKSLMGYIVLWVKQQKECKSSQTSRAGQSSNPPLNFSMFGPGETALQQESDAFQILNGILQSPPPQVPVEQPDVQNLQRFKSRRLMMGEPGVDAGLRVDTGFYPTNFMSVAVNPEDYPIYKSDITSPGMIGPCMPQLNYEHGMHQPVCNMQPVLPFTTGHTGMAPVEQTPAMATKAARRNRMARQRQSMMNHHHARAASQGCAAPVSVGGGLWNAAPPAGSMKKSGMSHSAAQTPQSVPVTGGRKGRNMDSLTLLLQKELRPSDVGNLGRIILPKKEAEQHMPFLAMRGGVAIQMEDFDTGHSWNLRYSVTPPPKLGSSPLVTSGTSSFWPNNKSRMYLLENTGEFVKSHRLAEGDLLVLYRNQQGAYVLRGKKKKSQRLEVDPVQVKFAHSSAKGSPEEQTSPKENGLLIQRLYGGGPLDKSVKEEPVNLDDDPFLKDMMMSMGPSFGSDSTCLQPLERFPSLNLDFPLDEIIAVTTKTEPEE</sequence>
<protein>
    <recommendedName>
        <fullName evidence="6">TF-B3 domain-containing protein</fullName>
    </recommendedName>
</protein>
<feature type="region of interest" description="Disordered" evidence="5">
    <location>
        <begin position="319"/>
        <end position="346"/>
    </location>
</feature>
<keyword evidence="3" id="KW-0804">Transcription</keyword>
<dbReference type="GO" id="GO:0003677">
    <property type="term" value="F:DNA binding"/>
    <property type="evidence" value="ECO:0007669"/>
    <property type="project" value="UniProtKB-KW"/>
</dbReference>
<reference evidence="7" key="1">
    <citation type="submission" date="2020-06" db="EMBL/GenBank/DDBJ databases">
        <title>WGS assembly of Ceratodon purpureus strain R40.</title>
        <authorList>
            <person name="Carey S.B."/>
            <person name="Jenkins J."/>
            <person name="Shu S."/>
            <person name="Lovell J.T."/>
            <person name="Sreedasyam A."/>
            <person name="Maumus F."/>
            <person name="Tiley G.P."/>
            <person name="Fernandez-Pozo N."/>
            <person name="Barry K."/>
            <person name="Chen C."/>
            <person name="Wang M."/>
            <person name="Lipzen A."/>
            <person name="Daum C."/>
            <person name="Saski C.A."/>
            <person name="Payton A.C."/>
            <person name="Mcbreen J.C."/>
            <person name="Conrad R.E."/>
            <person name="Kollar L.M."/>
            <person name="Olsson S."/>
            <person name="Huttunen S."/>
            <person name="Landis J.B."/>
            <person name="Wickett N.J."/>
            <person name="Johnson M.G."/>
            <person name="Rensing S.A."/>
            <person name="Grimwood J."/>
            <person name="Schmutz J."/>
            <person name="Mcdaniel S.F."/>
        </authorList>
    </citation>
    <scope>NUCLEOTIDE SEQUENCE</scope>
    <source>
        <strain evidence="7">R40</strain>
    </source>
</reference>
<keyword evidence="8" id="KW-1185">Reference proteome</keyword>
<evidence type="ECO:0000256" key="4">
    <source>
        <dbReference type="ARBA" id="ARBA00023242"/>
    </source>
</evidence>
<dbReference type="PROSITE" id="PS50863">
    <property type="entry name" value="B3"/>
    <property type="match status" value="1"/>
</dbReference>
<dbReference type="EMBL" id="CM026424">
    <property type="protein sequence ID" value="KAG0581428.1"/>
    <property type="molecule type" value="Genomic_DNA"/>
</dbReference>
<evidence type="ECO:0000256" key="2">
    <source>
        <dbReference type="ARBA" id="ARBA00023125"/>
    </source>
</evidence>
<dbReference type="SUPFAM" id="SSF101936">
    <property type="entry name" value="DNA-binding pseudobarrel domain"/>
    <property type="match status" value="1"/>
</dbReference>
<dbReference type="GO" id="GO:0003700">
    <property type="term" value="F:DNA-binding transcription factor activity"/>
    <property type="evidence" value="ECO:0007669"/>
    <property type="project" value="InterPro"/>
</dbReference>
<feature type="compositionally biased region" description="Low complexity" evidence="5">
    <location>
        <begin position="26"/>
        <end position="54"/>
    </location>
</feature>
<evidence type="ECO:0000256" key="5">
    <source>
        <dbReference type="SAM" id="MobiDB-lite"/>
    </source>
</evidence>
<evidence type="ECO:0000259" key="6">
    <source>
        <dbReference type="PROSITE" id="PS50863"/>
    </source>
</evidence>
<organism evidence="7 8">
    <name type="scientific">Ceratodon purpureus</name>
    <name type="common">Fire moss</name>
    <name type="synonym">Dicranum purpureum</name>
    <dbReference type="NCBI Taxonomy" id="3225"/>
    <lineage>
        <taxon>Eukaryota</taxon>
        <taxon>Viridiplantae</taxon>
        <taxon>Streptophyta</taxon>
        <taxon>Embryophyta</taxon>
        <taxon>Bryophyta</taxon>
        <taxon>Bryophytina</taxon>
        <taxon>Bryopsida</taxon>
        <taxon>Dicranidae</taxon>
        <taxon>Pseudoditrichales</taxon>
        <taxon>Ditrichaceae</taxon>
        <taxon>Ceratodon</taxon>
    </lineage>
</organism>